<dbReference type="OMA" id="CHAREAY"/>
<gene>
    <name evidence="2" type="ORF">Fcan01_23475</name>
</gene>
<feature type="domain" description="Methyltransferase" evidence="1">
    <location>
        <begin position="132"/>
        <end position="275"/>
    </location>
</feature>
<name>A0A226D7X6_FOLCA</name>
<dbReference type="Proteomes" id="UP000198287">
    <property type="component" value="Unassembled WGS sequence"/>
</dbReference>
<evidence type="ECO:0000313" key="2">
    <source>
        <dbReference type="EMBL" id="OXA41652.1"/>
    </source>
</evidence>
<comment type="caution">
    <text evidence="2">The sequence shown here is derived from an EMBL/GenBank/DDBJ whole genome shotgun (WGS) entry which is preliminary data.</text>
</comment>
<dbReference type="InterPro" id="IPR025714">
    <property type="entry name" value="Methyltranfer_dom"/>
</dbReference>
<keyword evidence="3" id="KW-1185">Reference proteome</keyword>
<evidence type="ECO:0000313" key="3">
    <source>
        <dbReference type="Proteomes" id="UP000198287"/>
    </source>
</evidence>
<evidence type="ECO:0000259" key="1">
    <source>
        <dbReference type="Pfam" id="PF13679"/>
    </source>
</evidence>
<organism evidence="2 3">
    <name type="scientific">Folsomia candida</name>
    <name type="common">Springtail</name>
    <dbReference type="NCBI Taxonomy" id="158441"/>
    <lineage>
        <taxon>Eukaryota</taxon>
        <taxon>Metazoa</taxon>
        <taxon>Ecdysozoa</taxon>
        <taxon>Arthropoda</taxon>
        <taxon>Hexapoda</taxon>
        <taxon>Collembola</taxon>
        <taxon>Entomobryomorpha</taxon>
        <taxon>Isotomoidea</taxon>
        <taxon>Isotomidae</taxon>
        <taxon>Proisotominae</taxon>
        <taxon>Folsomia</taxon>
    </lineage>
</organism>
<dbReference type="PANTHER" id="PTHR12496:SF2">
    <property type="entry name" value="METHYLTRANSFERASE-LIKE PROTEIN 25B"/>
    <property type="match status" value="1"/>
</dbReference>
<proteinExistence type="predicted"/>
<dbReference type="InterPro" id="IPR052220">
    <property type="entry name" value="METTL25"/>
</dbReference>
<dbReference type="Pfam" id="PF13679">
    <property type="entry name" value="Methyltransf_32"/>
    <property type="match status" value="1"/>
</dbReference>
<sequence>MVIIQEQETRHWMSLIYKFLSKFAWLADSFVLDFYEKSHWNMLPLSCQDFLPTLKSHDLADLLDFNSISNKHGWEASLKRKQIPPLNLLALRSTVKLLSLNRRLVIDGQNDEKSDDYVDEFKTLFSRHVKPKKRHEIISFCSVVSKMCNSSSTSHIFDVGSGLGHLSRYLSYGCSLNLTCIDCVNKFGESATKFDSELESFLTKRKAGSHSRPPIHICARLELNKHEKELQLQDENFGIVGLHSCGNLGPVIIHNYVNSPAKFALSVGCCWQKMDGNGYAHQAVKNLDINLSDDSLKTEEIDKMLKDWFKVVLFFSLRQLVANVVETLVILDRSLFIKENLPDAHVQIVALFDPEISPRNLAIISER</sequence>
<reference evidence="2 3" key="1">
    <citation type="submission" date="2015-12" db="EMBL/GenBank/DDBJ databases">
        <title>The genome of Folsomia candida.</title>
        <authorList>
            <person name="Faddeeva A."/>
            <person name="Derks M.F."/>
            <person name="Anvar Y."/>
            <person name="Smit S."/>
            <person name="Van Straalen N."/>
            <person name="Roelofs D."/>
        </authorList>
    </citation>
    <scope>NUCLEOTIDE SEQUENCE [LARGE SCALE GENOMIC DNA]</scope>
    <source>
        <strain evidence="2 3">VU population</strain>
        <tissue evidence="2">Whole body</tissue>
    </source>
</reference>
<accession>A0A226D7X6</accession>
<dbReference type="AlphaFoldDB" id="A0A226D7X6"/>
<dbReference type="PANTHER" id="PTHR12496">
    <property type="entry name" value="CGI-41 METHYLTRANSFERASE"/>
    <property type="match status" value="1"/>
</dbReference>
<dbReference type="EMBL" id="LNIX01000028">
    <property type="protein sequence ID" value="OXA41652.1"/>
    <property type="molecule type" value="Genomic_DNA"/>
</dbReference>
<protein>
    <submittedName>
        <fullName evidence="2">Protein RRNAD1</fullName>
    </submittedName>
</protein>